<sequence length="650" mass="72499">MATIQTSIAIPLLLSFNNLTYSVKNKETKILLNDVSGEASDGEILAVLGPSGSGKSTLIDTLANRTVVKGSLKGTINLNGQNLDSNLLKIISAYVMQDDLLFPMLTVEETLMFAAELKLPRFLSKSKKKKRVEDLIDQLDLKNAVNTVIGDEGHRGVSGGERRRVSIGIDIIHDPILLFLDEPTSGLDSTSAFAVVRVLQKIAQSGSIVIMSIHQPSYRILCLMNRLIFLSHGEVVYSGSPFKLSVFLGDFGFQIPEDENPSEAALDLIRDLENSTDGTKGLVEFNKKWQNQNPNPRADEFQGNYNSSLNQAIASSISRGKLVYGGTEVQKFANPIWVEILALSKRSYLNSRRMPELFAVRFGATFITAILLATLYLGVDLSPVGNSERIRFVGFAITTVFFVCTDGIPGFLQERNIFLRETSFNSYRKSSYCLSHALVWIPSLFFLSITFSSITFWGTNTASNGGGFWPEFLFYLGIIMGSFWTGNSFVTLIIEIVPHVMLGYVVVVATLSYFLLFCGLFIDRDRIPSYWVWFHYISPKKYANSAVLHNIYDDPTTCFVRGIQFLDGTPFDSMISMELKEKLLNNIGKTLGRNITGSSCLTTGADILKERGVSDLSKWDCFWITIAWGFFFRILFYFALLMGGTKNKRK</sequence>
<accession>A0ACC0AG35</accession>
<evidence type="ECO:0000313" key="1">
    <source>
        <dbReference type="EMBL" id="KAI5659907.1"/>
    </source>
</evidence>
<organism evidence="1 2">
    <name type="scientific">Catharanthus roseus</name>
    <name type="common">Madagascar periwinkle</name>
    <name type="synonym">Vinca rosea</name>
    <dbReference type="NCBI Taxonomy" id="4058"/>
    <lineage>
        <taxon>Eukaryota</taxon>
        <taxon>Viridiplantae</taxon>
        <taxon>Streptophyta</taxon>
        <taxon>Embryophyta</taxon>
        <taxon>Tracheophyta</taxon>
        <taxon>Spermatophyta</taxon>
        <taxon>Magnoliopsida</taxon>
        <taxon>eudicotyledons</taxon>
        <taxon>Gunneridae</taxon>
        <taxon>Pentapetalae</taxon>
        <taxon>asterids</taxon>
        <taxon>lamiids</taxon>
        <taxon>Gentianales</taxon>
        <taxon>Apocynaceae</taxon>
        <taxon>Rauvolfioideae</taxon>
        <taxon>Vinceae</taxon>
        <taxon>Catharanthinae</taxon>
        <taxon>Catharanthus</taxon>
    </lineage>
</organism>
<keyword evidence="2" id="KW-1185">Reference proteome</keyword>
<name>A0ACC0AG35_CATRO</name>
<dbReference type="Proteomes" id="UP001060085">
    <property type="component" value="Linkage Group LG06"/>
</dbReference>
<comment type="caution">
    <text evidence="1">The sequence shown here is derived from an EMBL/GenBank/DDBJ whole genome shotgun (WGS) entry which is preliminary data.</text>
</comment>
<reference evidence="2" key="1">
    <citation type="journal article" date="2023" name="Nat. Plants">
        <title>Single-cell RNA sequencing provides a high-resolution roadmap for understanding the multicellular compartmentation of specialized metabolism.</title>
        <authorList>
            <person name="Sun S."/>
            <person name="Shen X."/>
            <person name="Li Y."/>
            <person name="Li Y."/>
            <person name="Wang S."/>
            <person name="Li R."/>
            <person name="Zhang H."/>
            <person name="Shen G."/>
            <person name="Guo B."/>
            <person name="Wei J."/>
            <person name="Xu J."/>
            <person name="St-Pierre B."/>
            <person name="Chen S."/>
            <person name="Sun C."/>
        </authorList>
    </citation>
    <scope>NUCLEOTIDE SEQUENCE [LARGE SCALE GENOMIC DNA]</scope>
</reference>
<evidence type="ECO:0000313" key="2">
    <source>
        <dbReference type="Proteomes" id="UP001060085"/>
    </source>
</evidence>
<protein>
    <submittedName>
        <fullName evidence="1">Uncharacterized protein</fullName>
    </submittedName>
</protein>
<gene>
    <name evidence="1" type="ORF">M9H77_28700</name>
</gene>
<proteinExistence type="predicted"/>
<dbReference type="EMBL" id="CM044706">
    <property type="protein sequence ID" value="KAI5659907.1"/>
    <property type="molecule type" value="Genomic_DNA"/>
</dbReference>